<gene>
    <name evidence="5" type="ORF">AS156_28720</name>
</gene>
<evidence type="ECO:0000313" key="6">
    <source>
        <dbReference type="Proteomes" id="UP000057737"/>
    </source>
</evidence>
<dbReference type="Pfam" id="PF02518">
    <property type="entry name" value="HATPase_c"/>
    <property type="match status" value="1"/>
</dbReference>
<keyword evidence="3" id="KW-0597">Phosphoprotein</keyword>
<dbReference type="InterPro" id="IPR003594">
    <property type="entry name" value="HATPase_dom"/>
</dbReference>
<dbReference type="Gene3D" id="3.30.565.10">
    <property type="entry name" value="Histidine kinase-like ATPase, C-terminal domain"/>
    <property type="match status" value="1"/>
</dbReference>
<dbReference type="OrthoDB" id="9805722at2"/>
<dbReference type="EC" id="2.7.13.3" evidence="2"/>
<feature type="domain" description="Histidine kinase" evidence="4">
    <location>
        <begin position="105"/>
        <end position="319"/>
    </location>
</feature>
<dbReference type="AlphaFoldDB" id="A0A109K3Y8"/>
<accession>A0A109K3Y8</accession>
<keyword evidence="5" id="KW-0418">Kinase</keyword>
<dbReference type="PANTHER" id="PTHR43065:SF49">
    <property type="entry name" value="HISTIDINE KINASE"/>
    <property type="match status" value="1"/>
</dbReference>
<sequence>MQIKETPHVSFPGVVKSPPLEDVIVLADSAGVALGVQRAFGARVRSVRDDGSGLVASRCVEIPLVGRGGEISGILCRTTPRSDTRGVFSSRGPEGAGAIADAAPFVVHDINNVLAVIGGGLRLLECQDDAACRKAIVGKMEEAVMRVALLSRQLLDAARPRPKSIDGLVEGRRLAAMAGTLDMALPPDITVHAEIAPDLWGFNADPEELYFALLNLCRNAADAMPDGGAITVAARNVESPAGAAREFVEIIVVDDGEGMPEEVLSQAFTPYFTTKAPGSGTGLGLPQVQRFAERRGGAVFIESERGAGTLVRLFLPRVHAAGRPGSVVGTEIAYTPSSDGGVFHVVNPAAAMPTS</sequence>
<comment type="catalytic activity">
    <reaction evidence="1">
        <text>ATP + protein L-histidine = ADP + protein N-phospho-L-histidine.</text>
        <dbReference type="EC" id="2.7.13.3"/>
    </reaction>
</comment>
<dbReference type="RefSeq" id="WP_066500279.1">
    <property type="nucleotide sequence ID" value="NZ_LNCU01000019.1"/>
</dbReference>
<keyword evidence="6" id="KW-1185">Reference proteome</keyword>
<evidence type="ECO:0000259" key="4">
    <source>
        <dbReference type="PROSITE" id="PS50109"/>
    </source>
</evidence>
<dbReference type="EMBL" id="LNCU01000019">
    <property type="protein sequence ID" value="KWV60386.1"/>
    <property type="molecule type" value="Genomic_DNA"/>
</dbReference>
<dbReference type="PANTHER" id="PTHR43065">
    <property type="entry name" value="SENSOR HISTIDINE KINASE"/>
    <property type="match status" value="1"/>
</dbReference>
<organism evidence="5 6">
    <name type="scientific">Bradyrhizobium macuxiense</name>
    <dbReference type="NCBI Taxonomy" id="1755647"/>
    <lineage>
        <taxon>Bacteria</taxon>
        <taxon>Pseudomonadati</taxon>
        <taxon>Pseudomonadota</taxon>
        <taxon>Alphaproteobacteria</taxon>
        <taxon>Hyphomicrobiales</taxon>
        <taxon>Nitrobacteraceae</taxon>
        <taxon>Bradyrhizobium</taxon>
    </lineage>
</organism>
<dbReference type="SUPFAM" id="SSF55874">
    <property type="entry name" value="ATPase domain of HSP90 chaperone/DNA topoisomerase II/histidine kinase"/>
    <property type="match status" value="1"/>
</dbReference>
<dbReference type="Gene3D" id="1.10.287.130">
    <property type="match status" value="1"/>
</dbReference>
<protein>
    <recommendedName>
        <fullName evidence="2">histidine kinase</fullName>
        <ecNumber evidence="2">2.7.13.3</ecNumber>
    </recommendedName>
</protein>
<proteinExistence type="predicted"/>
<reference evidence="5 6" key="1">
    <citation type="submission" date="2015-11" db="EMBL/GenBank/DDBJ databases">
        <title>Draft Genome Sequence of the Strain BR 10303 (Bradyrhizobium sp.) isolated from nodules of Centrolobium paraense.</title>
        <authorList>
            <person name="Zelli J.E."/>
            <person name="Simoes-Araujo J.L."/>
            <person name="Barauna A.C."/>
            <person name="Silva K."/>
        </authorList>
    </citation>
    <scope>NUCLEOTIDE SEQUENCE [LARGE SCALE GENOMIC DNA]</scope>
    <source>
        <strain evidence="5 6">BR 10303</strain>
    </source>
</reference>
<dbReference type="InterPro" id="IPR003661">
    <property type="entry name" value="HisK_dim/P_dom"/>
</dbReference>
<dbReference type="SMART" id="SM00387">
    <property type="entry name" value="HATPase_c"/>
    <property type="match status" value="1"/>
</dbReference>
<dbReference type="InterPro" id="IPR004358">
    <property type="entry name" value="Sig_transdc_His_kin-like_C"/>
</dbReference>
<name>A0A109K3Y8_9BRAD</name>
<evidence type="ECO:0000313" key="5">
    <source>
        <dbReference type="EMBL" id="KWV60386.1"/>
    </source>
</evidence>
<keyword evidence="5" id="KW-0808">Transferase</keyword>
<dbReference type="InterPro" id="IPR005467">
    <property type="entry name" value="His_kinase_dom"/>
</dbReference>
<dbReference type="PROSITE" id="PS50109">
    <property type="entry name" value="HIS_KIN"/>
    <property type="match status" value="1"/>
</dbReference>
<dbReference type="Proteomes" id="UP000057737">
    <property type="component" value="Unassembled WGS sequence"/>
</dbReference>
<dbReference type="CDD" id="cd00082">
    <property type="entry name" value="HisKA"/>
    <property type="match status" value="1"/>
</dbReference>
<evidence type="ECO:0000256" key="2">
    <source>
        <dbReference type="ARBA" id="ARBA00012438"/>
    </source>
</evidence>
<dbReference type="PRINTS" id="PR00344">
    <property type="entry name" value="BCTRLSENSOR"/>
</dbReference>
<comment type="caution">
    <text evidence="5">The sequence shown here is derived from an EMBL/GenBank/DDBJ whole genome shotgun (WGS) entry which is preliminary data.</text>
</comment>
<dbReference type="InterPro" id="IPR036890">
    <property type="entry name" value="HATPase_C_sf"/>
</dbReference>
<evidence type="ECO:0000256" key="3">
    <source>
        <dbReference type="ARBA" id="ARBA00022553"/>
    </source>
</evidence>
<dbReference type="GO" id="GO:0000155">
    <property type="term" value="F:phosphorelay sensor kinase activity"/>
    <property type="evidence" value="ECO:0007669"/>
    <property type="project" value="InterPro"/>
</dbReference>
<evidence type="ECO:0000256" key="1">
    <source>
        <dbReference type="ARBA" id="ARBA00000085"/>
    </source>
</evidence>